<evidence type="ECO:0000313" key="4">
    <source>
        <dbReference type="EMBL" id="NML27875.1"/>
    </source>
</evidence>
<dbReference type="InterPro" id="IPR013196">
    <property type="entry name" value="HTH_11"/>
</dbReference>
<dbReference type="InterPro" id="IPR001034">
    <property type="entry name" value="DeoR_HTH"/>
</dbReference>
<dbReference type="RefSeq" id="WP_169147405.1">
    <property type="nucleotide sequence ID" value="NZ_JABBGA010000019.1"/>
</dbReference>
<dbReference type="SUPFAM" id="SSF46785">
    <property type="entry name" value="Winged helix' DNA-binding domain"/>
    <property type="match status" value="1"/>
</dbReference>
<comment type="caution">
    <text evidence="4">The sequence shown here is derived from an EMBL/GenBank/DDBJ whole genome shotgun (WGS) entry which is preliminary data.</text>
</comment>
<dbReference type="Gene3D" id="1.10.10.10">
    <property type="entry name" value="Winged helix-like DNA-binding domain superfamily/Winged helix DNA-binding domain"/>
    <property type="match status" value="1"/>
</dbReference>
<organism evidence="4 5">
    <name type="scientific">Zoogloea dura</name>
    <dbReference type="NCBI Taxonomy" id="2728840"/>
    <lineage>
        <taxon>Bacteria</taxon>
        <taxon>Pseudomonadati</taxon>
        <taxon>Pseudomonadota</taxon>
        <taxon>Betaproteobacteria</taxon>
        <taxon>Rhodocyclales</taxon>
        <taxon>Zoogloeaceae</taxon>
        <taxon>Zoogloea</taxon>
    </lineage>
</organism>
<dbReference type="GO" id="GO:0003700">
    <property type="term" value="F:DNA-binding transcription factor activity"/>
    <property type="evidence" value="ECO:0007669"/>
    <property type="project" value="InterPro"/>
</dbReference>
<reference evidence="4 5" key="1">
    <citation type="submission" date="2020-04" db="EMBL/GenBank/DDBJ databases">
        <title>Zoogloea sp. G-4-1-14 isolated from soil.</title>
        <authorList>
            <person name="Dahal R.H."/>
        </authorList>
    </citation>
    <scope>NUCLEOTIDE SEQUENCE [LARGE SCALE GENOMIC DNA]</scope>
    <source>
        <strain evidence="4 5">G-4-1-14</strain>
    </source>
</reference>
<dbReference type="PROSITE" id="PS51000">
    <property type="entry name" value="HTH_DEOR_2"/>
    <property type="match status" value="1"/>
</dbReference>
<dbReference type="PROSITE" id="PS52050">
    <property type="entry name" value="WYL"/>
    <property type="match status" value="1"/>
</dbReference>
<evidence type="ECO:0000259" key="3">
    <source>
        <dbReference type="PROSITE" id="PS51000"/>
    </source>
</evidence>
<evidence type="ECO:0000313" key="5">
    <source>
        <dbReference type="Proteomes" id="UP000580043"/>
    </source>
</evidence>
<accession>A0A848GAF1</accession>
<dbReference type="AlphaFoldDB" id="A0A848GAF1"/>
<dbReference type="Proteomes" id="UP000580043">
    <property type="component" value="Unassembled WGS sequence"/>
</dbReference>
<evidence type="ECO:0000256" key="2">
    <source>
        <dbReference type="ARBA" id="ARBA00023163"/>
    </source>
</evidence>
<dbReference type="PANTHER" id="PTHR34580">
    <property type="match status" value="1"/>
</dbReference>
<dbReference type="InterPro" id="IPR051534">
    <property type="entry name" value="CBASS_pafABC_assoc_protein"/>
</dbReference>
<dbReference type="EMBL" id="JABBGA010000019">
    <property type="protein sequence ID" value="NML27875.1"/>
    <property type="molecule type" value="Genomic_DNA"/>
</dbReference>
<sequence length="237" mass="26298">MRRADRLFQIVLLLDRGRAVTARELADALQVSERTIYRDVADLGRSGVPISGEAGVGYLMRPGYRLPPLMFDAEELAALALGSRMVRSWADPALGRAAERALMRIESVLPQALRQDPARDALLVPGFHVPEAMRAPMTALRASIAAHHKVRIAYARADGLASERVIQPLGLVFWGETWTLGAWCELRGGFRSFRLDRIAHLTPLDEHFDSTGMLVRYLMSVQQEDDQASPAPSTKQE</sequence>
<name>A0A848GAF1_9RHOO</name>
<keyword evidence="5" id="KW-1185">Reference proteome</keyword>
<dbReference type="Pfam" id="PF13280">
    <property type="entry name" value="WYL"/>
    <property type="match status" value="1"/>
</dbReference>
<dbReference type="InterPro" id="IPR036388">
    <property type="entry name" value="WH-like_DNA-bd_sf"/>
</dbReference>
<protein>
    <submittedName>
        <fullName evidence="4">YafY family transcriptional regulator</fullName>
    </submittedName>
</protein>
<evidence type="ECO:0000256" key="1">
    <source>
        <dbReference type="ARBA" id="ARBA00023015"/>
    </source>
</evidence>
<dbReference type="PANTHER" id="PTHR34580:SF3">
    <property type="entry name" value="PROTEIN PAFB"/>
    <property type="match status" value="1"/>
</dbReference>
<dbReference type="InterPro" id="IPR026881">
    <property type="entry name" value="WYL_dom"/>
</dbReference>
<keyword evidence="2" id="KW-0804">Transcription</keyword>
<keyword evidence="1" id="KW-0805">Transcription regulation</keyword>
<dbReference type="InterPro" id="IPR036390">
    <property type="entry name" value="WH_DNA-bd_sf"/>
</dbReference>
<proteinExistence type="predicted"/>
<dbReference type="Pfam" id="PF08279">
    <property type="entry name" value="HTH_11"/>
    <property type="match status" value="1"/>
</dbReference>
<gene>
    <name evidence="4" type="ORF">HHL15_19130</name>
</gene>
<feature type="domain" description="HTH deoR-type" evidence="3">
    <location>
        <begin position="3"/>
        <end position="58"/>
    </location>
</feature>